<dbReference type="Proteomes" id="UP000294368">
    <property type="component" value="Chromosome"/>
</dbReference>
<evidence type="ECO:0000256" key="1">
    <source>
        <dbReference type="ARBA" id="ARBA00004651"/>
    </source>
</evidence>
<feature type="transmembrane region" description="Helical" evidence="8">
    <location>
        <begin position="243"/>
        <end position="271"/>
    </location>
</feature>
<keyword evidence="4" id="KW-1003">Cell membrane</keyword>
<feature type="transmembrane region" description="Helical" evidence="8">
    <location>
        <begin position="307"/>
        <end position="329"/>
    </location>
</feature>
<reference evidence="9 10" key="1">
    <citation type="submission" date="2019-02" db="EMBL/GenBank/DDBJ databases">
        <authorList>
            <person name="Manzano-Marin A."/>
            <person name="Manzano-Marin A."/>
        </authorList>
    </citation>
    <scope>NUCLEOTIDE SEQUENCE [LARGE SCALE GENOMIC DNA]</scope>
    <source>
        <strain evidence="9 10">ErCikochiana</strain>
    </source>
</reference>
<evidence type="ECO:0000256" key="3">
    <source>
        <dbReference type="ARBA" id="ARBA00022448"/>
    </source>
</evidence>
<feature type="transmembrane region" description="Helical" evidence="8">
    <location>
        <begin position="277"/>
        <end position="295"/>
    </location>
</feature>
<keyword evidence="6 8" id="KW-1133">Transmembrane helix</keyword>
<evidence type="ECO:0000256" key="8">
    <source>
        <dbReference type="SAM" id="Phobius"/>
    </source>
</evidence>
<feature type="transmembrane region" description="Helical" evidence="8">
    <location>
        <begin position="160"/>
        <end position="179"/>
    </location>
</feature>
<sequence length="355" mass="39439">MNYCPNTKDTPTTVFSFLFICLMIIMCLWILKPFIIGFIWAGMVVIATWPLLLKIQNILWKQRSLAVLVMVLLLILVCIIPIILLIKSLIENSSLLITWLSSNHLHAPELLWLKTIPIIGCKFYLYYDHLIHSSGVTLLSQVQPYIIRTTRFVFTQAEHLGFFMIHLGVMLAFSILLYWHGEKMGNTIRQFAFRLASHDGDAIVRLAMHTIRAVALGVVVTACMQGLLGGIGLGIVGIPFSTILTVLIILSCLVQIGPLVILIPAIIWLYWTGDNNSGTLLLIWSGIVCTLETLLRSILISKGADLPMILILAGVIGGLLSFGMIGLFIGPVVLAVSYQFILAWIHDISLPSHKL</sequence>
<accession>A0A451DAE1</accession>
<dbReference type="InterPro" id="IPR002549">
    <property type="entry name" value="AI-2E-like"/>
</dbReference>
<keyword evidence="3" id="KW-0813">Transport</keyword>
<dbReference type="PANTHER" id="PTHR21716:SF67">
    <property type="entry name" value="TRANSPORT PROTEIN YDIK-RELATED"/>
    <property type="match status" value="1"/>
</dbReference>
<keyword evidence="5 8" id="KW-0812">Transmembrane</keyword>
<evidence type="ECO:0000256" key="5">
    <source>
        <dbReference type="ARBA" id="ARBA00022692"/>
    </source>
</evidence>
<feature type="transmembrane region" description="Helical" evidence="8">
    <location>
        <begin position="65"/>
        <end position="90"/>
    </location>
</feature>
<comment type="similarity">
    <text evidence="2">Belongs to the autoinducer-2 exporter (AI-2E) (TC 2.A.86) family.</text>
</comment>
<dbReference type="AlphaFoldDB" id="A0A451DAE1"/>
<comment type="subcellular location">
    <subcellularLocation>
        <location evidence="1">Cell membrane</location>
        <topology evidence="1">Multi-pass membrane protein</topology>
    </subcellularLocation>
</comment>
<evidence type="ECO:0000256" key="6">
    <source>
        <dbReference type="ARBA" id="ARBA00022989"/>
    </source>
</evidence>
<evidence type="ECO:0000256" key="7">
    <source>
        <dbReference type="ARBA" id="ARBA00023136"/>
    </source>
</evidence>
<dbReference type="PANTHER" id="PTHR21716">
    <property type="entry name" value="TRANSMEMBRANE PROTEIN"/>
    <property type="match status" value="1"/>
</dbReference>
<name>A0A451DAE1_9GAMM</name>
<dbReference type="Pfam" id="PF01594">
    <property type="entry name" value="AI-2E_transport"/>
    <property type="match status" value="1"/>
</dbReference>
<feature type="transmembrane region" description="Helical" evidence="8">
    <location>
        <begin position="37"/>
        <end position="53"/>
    </location>
</feature>
<feature type="transmembrane region" description="Helical" evidence="8">
    <location>
        <begin position="12"/>
        <end position="31"/>
    </location>
</feature>
<evidence type="ECO:0000313" key="10">
    <source>
        <dbReference type="Proteomes" id="UP000294368"/>
    </source>
</evidence>
<dbReference type="RefSeq" id="WP_157988546.1">
    <property type="nucleotide sequence ID" value="NZ_LR217715.1"/>
</dbReference>
<dbReference type="OrthoDB" id="5298283at2"/>
<dbReference type="EMBL" id="LR217715">
    <property type="protein sequence ID" value="VFP83177.1"/>
    <property type="molecule type" value="Genomic_DNA"/>
</dbReference>
<organism evidence="9 10">
    <name type="scientific">Candidatus Erwinia haradaeae</name>
    <dbReference type="NCBI Taxonomy" id="1922217"/>
    <lineage>
        <taxon>Bacteria</taxon>
        <taxon>Pseudomonadati</taxon>
        <taxon>Pseudomonadota</taxon>
        <taxon>Gammaproteobacteria</taxon>
        <taxon>Enterobacterales</taxon>
        <taxon>Erwiniaceae</taxon>
        <taxon>Erwinia</taxon>
    </lineage>
</organism>
<evidence type="ECO:0000313" key="9">
    <source>
        <dbReference type="EMBL" id="VFP83177.1"/>
    </source>
</evidence>
<keyword evidence="7 8" id="KW-0472">Membrane</keyword>
<gene>
    <name evidence="9" type="primary">ydiK</name>
    <name evidence="9" type="ORF">ERCIKOCA2762_414</name>
</gene>
<dbReference type="GO" id="GO:0005886">
    <property type="term" value="C:plasma membrane"/>
    <property type="evidence" value="ECO:0007669"/>
    <property type="project" value="UniProtKB-SubCell"/>
</dbReference>
<evidence type="ECO:0000256" key="2">
    <source>
        <dbReference type="ARBA" id="ARBA00009773"/>
    </source>
</evidence>
<dbReference type="NCBIfam" id="NF008216">
    <property type="entry name" value="PRK10983.1"/>
    <property type="match status" value="1"/>
</dbReference>
<protein>
    <submittedName>
        <fullName evidence="9">Transport protein YdiK, partial</fullName>
    </submittedName>
</protein>
<feature type="transmembrane region" description="Helical" evidence="8">
    <location>
        <begin position="213"/>
        <end position="236"/>
    </location>
</feature>
<proteinExistence type="inferred from homology"/>
<evidence type="ECO:0000256" key="4">
    <source>
        <dbReference type="ARBA" id="ARBA00022475"/>
    </source>
</evidence>